<protein>
    <submittedName>
        <fullName evidence="1">Uncharacterized protein</fullName>
    </submittedName>
</protein>
<gene>
    <name evidence="1" type="ORF">ABK249_08280</name>
</gene>
<proteinExistence type="predicted"/>
<sequence>MDILQNPWIRRRWRLDFLHDEDGTLSPILSSLVAKLILAWQFSKMGLFAL</sequence>
<reference evidence="1 2" key="1">
    <citation type="submission" date="2024-05" db="EMBL/GenBank/DDBJ databases">
        <title>Neorhizobium sp. Rsf11, a plant growth promoting and heavy metal resistant PAH-degrader.</title>
        <authorList>
            <person name="Golubev S.N."/>
            <person name="Muratova A.Y."/>
            <person name="Markelova M.I."/>
        </authorList>
    </citation>
    <scope>NUCLEOTIDE SEQUENCE [LARGE SCALE GENOMIC DNA]</scope>
    <source>
        <strain evidence="1 2">Rsf11</strain>
    </source>
</reference>
<dbReference type="Proteomes" id="UP001496627">
    <property type="component" value="Unassembled WGS sequence"/>
</dbReference>
<comment type="caution">
    <text evidence="1">The sequence shown here is derived from an EMBL/GenBank/DDBJ whole genome shotgun (WGS) entry which is preliminary data.</text>
</comment>
<evidence type="ECO:0000313" key="1">
    <source>
        <dbReference type="EMBL" id="MEQ1404926.1"/>
    </source>
</evidence>
<name>A0ABV0LZA2_9HYPH</name>
<accession>A0ABV0LZA2</accession>
<evidence type="ECO:0000313" key="2">
    <source>
        <dbReference type="Proteomes" id="UP001496627"/>
    </source>
</evidence>
<organism evidence="1 2">
    <name type="scientific">Neorhizobium phenanthreniclasticum</name>
    <dbReference type="NCBI Taxonomy" id="3157917"/>
    <lineage>
        <taxon>Bacteria</taxon>
        <taxon>Pseudomonadati</taxon>
        <taxon>Pseudomonadota</taxon>
        <taxon>Alphaproteobacteria</taxon>
        <taxon>Hyphomicrobiales</taxon>
        <taxon>Rhizobiaceae</taxon>
        <taxon>Rhizobium/Agrobacterium group</taxon>
        <taxon>Neorhizobium</taxon>
    </lineage>
</organism>
<dbReference type="EMBL" id="JBEAAL010000004">
    <property type="protein sequence ID" value="MEQ1404926.1"/>
    <property type="molecule type" value="Genomic_DNA"/>
</dbReference>
<keyword evidence="2" id="KW-1185">Reference proteome</keyword>